<dbReference type="InterPro" id="IPR029063">
    <property type="entry name" value="SAM-dependent_MTases_sf"/>
</dbReference>
<dbReference type="SUPFAM" id="SSF53335">
    <property type="entry name" value="S-adenosyl-L-methionine-dependent methyltransferases"/>
    <property type="match status" value="1"/>
</dbReference>
<dbReference type="EMBL" id="KV875731">
    <property type="protein sequence ID" value="RZR72654.1"/>
    <property type="molecule type" value="Genomic_DNA"/>
</dbReference>
<proteinExistence type="inferred from homology"/>
<accession>A0A445MEJ2</accession>
<evidence type="ECO:0000256" key="7">
    <source>
        <dbReference type="ARBA" id="ARBA00038188"/>
    </source>
</evidence>
<dbReference type="AlphaFoldDB" id="A0A445MEJ2"/>
<evidence type="ECO:0000256" key="6">
    <source>
        <dbReference type="ARBA" id="ARBA00023221"/>
    </source>
</evidence>
<dbReference type="InterPro" id="IPR013705">
    <property type="entry name" value="Sterol_MeTrfase_C"/>
</dbReference>
<dbReference type="InterPro" id="IPR050447">
    <property type="entry name" value="Erg6_SMT_methyltransf"/>
</dbReference>
<evidence type="ECO:0000256" key="5">
    <source>
        <dbReference type="ARBA" id="ARBA00023166"/>
    </source>
</evidence>
<evidence type="ECO:0000256" key="8">
    <source>
        <dbReference type="PROSITE-ProRule" id="PRU01022"/>
    </source>
</evidence>
<evidence type="ECO:0000256" key="2">
    <source>
        <dbReference type="ARBA" id="ARBA00022679"/>
    </source>
</evidence>
<evidence type="ECO:0000256" key="3">
    <source>
        <dbReference type="ARBA" id="ARBA00022955"/>
    </source>
</evidence>
<organism evidence="10">
    <name type="scientific">Ensete ventricosum</name>
    <name type="common">Abyssinian banana</name>
    <name type="synonym">Musa ensete</name>
    <dbReference type="NCBI Taxonomy" id="4639"/>
    <lineage>
        <taxon>Eukaryota</taxon>
        <taxon>Viridiplantae</taxon>
        <taxon>Streptophyta</taxon>
        <taxon>Embryophyta</taxon>
        <taxon>Tracheophyta</taxon>
        <taxon>Spermatophyta</taxon>
        <taxon>Magnoliopsida</taxon>
        <taxon>Liliopsida</taxon>
        <taxon>Zingiberales</taxon>
        <taxon>Musaceae</taxon>
        <taxon>Ensete</taxon>
    </lineage>
</organism>
<evidence type="ECO:0000313" key="10">
    <source>
        <dbReference type="EMBL" id="RZR72654.1"/>
    </source>
</evidence>
<keyword evidence="4" id="KW-0756">Sterol biosynthesis</keyword>
<name>A0A445MEJ2_ENSVE</name>
<dbReference type="InterPro" id="IPR030384">
    <property type="entry name" value="MeTrfase_SMT"/>
</dbReference>
<dbReference type="Proteomes" id="UP000290560">
    <property type="component" value="Unassembled WGS sequence"/>
</dbReference>
<feature type="domain" description="SAM-dependent methyltransferase Erg6/SMT-type" evidence="9">
    <location>
        <begin position="1"/>
        <end position="124"/>
    </location>
</feature>
<evidence type="ECO:0000259" key="9">
    <source>
        <dbReference type="PROSITE" id="PS51685"/>
    </source>
</evidence>
<keyword evidence="3" id="KW-0752">Steroid biosynthesis</keyword>
<dbReference type="PANTHER" id="PTHR44068">
    <property type="entry name" value="ZGC:194242"/>
    <property type="match status" value="1"/>
</dbReference>
<dbReference type="Gene3D" id="3.40.50.150">
    <property type="entry name" value="Vaccinia Virus protein VP39"/>
    <property type="match status" value="1"/>
</dbReference>
<keyword evidence="3" id="KW-0443">Lipid metabolism</keyword>
<keyword evidence="1 8" id="KW-0489">Methyltransferase</keyword>
<dbReference type="GO" id="GO:0016126">
    <property type="term" value="P:sterol biosynthetic process"/>
    <property type="evidence" value="ECO:0007669"/>
    <property type="project" value="UniProtKB-KW"/>
</dbReference>
<dbReference type="Pfam" id="PF08498">
    <property type="entry name" value="Sterol_MT_C"/>
    <property type="match status" value="1"/>
</dbReference>
<dbReference type="PROSITE" id="PS51685">
    <property type="entry name" value="SAM_MT_ERG6_SMT"/>
    <property type="match status" value="1"/>
</dbReference>
<keyword evidence="5" id="KW-1207">Sterol metabolism</keyword>
<dbReference type="PANTHER" id="PTHR44068:SF1">
    <property type="entry name" value="HYPOTHETICAL LOC100005854"/>
    <property type="match status" value="1"/>
</dbReference>
<keyword evidence="2 8" id="KW-0808">Transferase</keyword>
<dbReference type="GO" id="GO:0003838">
    <property type="term" value="F:sterol 24-C-methyltransferase activity"/>
    <property type="evidence" value="ECO:0007669"/>
    <property type="project" value="TreeGrafter"/>
</dbReference>
<reference evidence="10" key="1">
    <citation type="journal article" date="2018" name="Data Brief">
        <title>Genome sequence data from 17 accessions of Ensete ventricosum, a staple food crop for millions in Ethiopia.</title>
        <authorList>
            <person name="Yemataw Z."/>
            <person name="Muzemil S."/>
            <person name="Ambachew D."/>
            <person name="Tripathi L."/>
            <person name="Tesfaye K."/>
            <person name="Chala A."/>
            <person name="Farbos A."/>
            <person name="O'Neill P."/>
            <person name="Moore K."/>
            <person name="Grant M."/>
            <person name="Studholme D.J."/>
        </authorList>
    </citation>
    <scope>NUCLEOTIDE SEQUENCE [LARGE SCALE GENOMIC DNA]</scope>
    <source>
        <tissue evidence="10">Leaf</tissue>
    </source>
</reference>
<keyword evidence="3" id="KW-0444">Lipid biosynthesis</keyword>
<dbReference type="GO" id="GO:0005783">
    <property type="term" value="C:endoplasmic reticulum"/>
    <property type="evidence" value="ECO:0007669"/>
    <property type="project" value="TreeGrafter"/>
</dbReference>
<comment type="similarity">
    <text evidence="7 8">Belongs to the class I-like SAM-binding methyltransferase superfamily. Erg6/SMT family.</text>
</comment>
<keyword evidence="8" id="KW-0949">S-adenosyl-L-methionine</keyword>
<protein>
    <recommendedName>
        <fullName evidence="9">SAM-dependent methyltransferase Erg6/SMT-type domain-containing protein</fullName>
    </recommendedName>
</protein>
<gene>
    <name evidence="10" type="ORF">BHM03_00015544</name>
</gene>
<dbReference type="GO" id="GO:0032259">
    <property type="term" value="P:methylation"/>
    <property type="evidence" value="ECO:0007669"/>
    <property type="project" value="UniProtKB-KW"/>
</dbReference>
<evidence type="ECO:0000256" key="4">
    <source>
        <dbReference type="ARBA" id="ARBA00023011"/>
    </source>
</evidence>
<sequence length="124" mass="13958">MLDLWAEQVGCYKEIYRVLKPGQRFAAYEWCMTDHFNPNNESHQKTKAEIELGNGLPDIRTTKQCLDALKLAGFEVTKENCMPFHQLYKSCVKTLEFVGIAPAGSNRVSSFLEKAAEGLVEGGR</sequence>
<keyword evidence="6" id="KW-0753">Steroid metabolism</keyword>
<evidence type="ECO:0000256" key="1">
    <source>
        <dbReference type="ARBA" id="ARBA00022603"/>
    </source>
</evidence>